<feature type="domain" description="Tc1-like transposase DDE" evidence="1">
    <location>
        <begin position="150"/>
        <end position="261"/>
    </location>
</feature>
<keyword evidence="3" id="KW-1185">Reference proteome</keyword>
<accession>A0ABP1JZ85</accession>
<name>A0ABP1JZ85_9EUKA</name>
<dbReference type="InterPro" id="IPR038717">
    <property type="entry name" value="Tc1-like_DDE_dom"/>
</dbReference>
<dbReference type="EMBL" id="CAXDID020000182">
    <property type="protein sequence ID" value="CAL6049776.1"/>
    <property type="molecule type" value="Genomic_DNA"/>
</dbReference>
<organism evidence="2 3">
    <name type="scientific">Hexamita inflata</name>
    <dbReference type="NCBI Taxonomy" id="28002"/>
    <lineage>
        <taxon>Eukaryota</taxon>
        <taxon>Metamonada</taxon>
        <taxon>Diplomonadida</taxon>
        <taxon>Hexamitidae</taxon>
        <taxon>Hexamitinae</taxon>
        <taxon>Hexamita</taxon>
    </lineage>
</organism>
<proteinExistence type="predicted"/>
<dbReference type="Proteomes" id="UP001642409">
    <property type="component" value="Unassembled WGS sequence"/>
</dbReference>
<comment type="caution">
    <text evidence="2">The sequence shown here is derived from an EMBL/GenBank/DDBJ whole genome shotgun (WGS) entry which is preliminary data.</text>
</comment>
<gene>
    <name evidence="2" type="ORF">HINF_LOCUS43567</name>
</gene>
<dbReference type="Pfam" id="PF13358">
    <property type="entry name" value="DDE_3"/>
    <property type="match status" value="1"/>
</dbReference>
<protein>
    <recommendedName>
        <fullName evidence="1">Tc1-like transposase DDE domain-containing protein</fullName>
    </recommendedName>
</protein>
<sequence length="380" mass="45238">MQEDQPKRKYLKVSVEMHNNLHRALNDGTLTIKQVMAQGISQTNAYNIKNYSAQTVKPTCGRKPKLTGKMKSCFYAKVGRGCFRSYKEAQEYLKTKYNLLLDVTSVGRMLRHRGYFSRVKREVIPLTEENIQSRLEHALELYQDPEKQRRIIYSDESTYYEVSSLKQRVIRKNGERLKLKNLTERRARSRHKLNLFGCTSLEEKGFIVEFEGNMNQHTYIRIIKERVVPFIRSHTNFQDMLFLQDNARYHTTKKVIDIQRTKIDLVRKCYRKHSKELMIVWTWSSSKNYMITKQINLMKWYVEVVIKQGNEIIYITSTMYTIIYLNIFLPTLLNISLTFQCAVYCNSFLTLSRIAQCLNYFKQHNIVIKLHYIRTNYYIT</sequence>
<evidence type="ECO:0000259" key="1">
    <source>
        <dbReference type="Pfam" id="PF13358"/>
    </source>
</evidence>
<dbReference type="Gene3D" id="3.30.420.10">
    <property type="entry name" value="Ribonuclease H-like superfamily/Ribonuclease H"/>
    <property type="match status" value="1"/>
</dbReference>
<evidence type="ECO:0000313" key="3">
    <source>
        <dbReference type="Proteomes" id="UP001642409"/>
    </source>
</evidence>
<reference evidence="2 3" key="1">
    <citation type="submission" date="2024-07" db="EMBL/GenBank/DDBJ databases">
        <authorList>
            <person name="Akdeniz Z."/>
        </authorList>
    </citation>
    <scope>NUCLEOTIDE SEQUENCE [LARGE SCALE GENOMIC DNA]</scope>
</reference>
<evidence type="ECO:0000313" key="2">
    <source>
        <dbReference type="EMBL" id="CAL6049776.1"/>
    </source>
</evidence>
<dbReference type="InterPro" id="IPR036397">
    <property type="entry name" value="RNaseH_sf"/>
</dbReference>